<dbReference type="PANTHER" id="PTHR11552">
    <property type="entry name" value="GLUCOSE-METHANOL-CHOLINE GMC OXIDOREDUCTASE"/>
    <property type="match status" value="1"/>
</dbReference>
<dbReference type="GO" id="GO:0016614">
    <property type="term" value="F:oxidoreductase activity, acting on CH-OH group of donors"/>
    <property type="evidence" value="ECO:0007669"/>
    <property type="project" value="InterPro"/>
</dbReference>
<dbReference type="SUPFAM" id="SSF54373">
    <property type="entry name" value="FAD-linked reductases, C-terminal domain"/>
    <property type="match status" value="1"/>
</dbReference>
<dbReference type="EMBL" id="WTYQ01000004">
    <property type="protein sequence ID" value="MXP26780.1"/>
    <property type="molecule type" value="Genomic_DNA"/>
</dbReference>
<evidence type="ECO:0000259" key="8">
    <source>
        <dbReference type="PROSITE" id="PS00624"/>
    </source>
</evidence>
<comment type="cofactor">
    <cofactor evidence="1 5">
        <name>FAD</name>
        <dbReference type="ChEBI" id="CHEBI:57692"/>
    </cofactor>
</comment>
<dbReference type="SUPFAM" id="SSF51905">
    <property type="entry name" value="FAD/NAD(P)-binding domain"/>
    <property type="match status" value="1"/>
</dbReference>
<dbReference type="GO" id="GO:0050660">
    <property type="term" value="F:flavin adenine dinucleotide binding"/>
    <property type="evidence" value="ECO:0007669"/>
    <property type="project" value="InterPro"/>
</dbReference>
<dbReference type="PIRSF" id="PIRSF000137">
    <property type="entry name" value="Alcohol_oxidase"/>
    <property type="match status" value="1"/>
</dbReference>
<feature type="binding site" evidence="5">
    <location>
        <position position="217"/>
    </location>
    <ligand>
        <name>FAD</name>
        <dbReference type="ChEBI" id="CHEBI:57692"/>
    </ligand>
</feature>
<feature type="domain" description="Glucose-methanol-choline oxidoreductase N-terminal" evidence="8">
    <location>
        <begin position="252"/>
        <end position="266"/>
    </location>
</feature>
<dbReference type="InterPro" id="IPR012132">
    <property type="entry name" value="GMC_OxRdtase"/>
</dbReference>
<dbReference type="Pfam" id="PF00732">
    <property type="entry name" value="GMC_oxred_N"/>
    <property type="match status" value="1"/>
</dbReference>
<evidence type="ECO:0000313" key="9">
    <source>
        <dbReference type="EMBL" id="MXP26780.1"/>
    </source>
</evidence>
<evidence type="ECO:0000256" key="6">
    <source>
        <dbReference type="RuleBase" id="RU003968"/>
    </source>
</evidence>
<evidence type="ECO:0000259" key="7">
    <source>
        <dbReference type="PROSITE" id="PS00623"/>
    </source>
</evidence>
<dbReference type="Gene3D" id="3.30.410.40">
    <property type="match status" value="1"/>
</dbReference>
<dbReference type="InterPro" id="IPR000172">
    <property type="entry name" value="GMC_OxRdtase_N"/>
</dbReference>
<keyword evidence="3 6" id="KW-0285">Flavoprotein</keyword>
<proteinExistence type="inferred from homology"/>
<evidence type="ECO:0000256" key="3">
    <source>
        <dbReference type="ARBA" id="ARBA00022630"/>
    </source>
</evidence>
<dbReference type="PROSITE" id="PS00624">
    <property type="entry name" value="GMC_OXRED_2"/>
    <property type="match status" value="1"/>
</dbReference>
<organism evidence="9 10">
    <name type="scientific">Altericroceibacterium indicum</name>
    <dbReference type="NCBI Taxonomy" id="374177"/>
    <lineage>
        <taxon>Bacteria</taxon>
        <taxon>Pseudomonadati</taxon>
        <taxon>Pseudomonadota</taxon>
        <taxon>Alphaproteobacteria</taxon>
        <taxon>Sphingomonadales</taxon>
        <taxon>Erythrobacteraceae</taxon>
        <taxon>Altericroceibacterium</taxon>
    </lineage>
</organism>
<evidence type="ECO:0000256" key="4">
    <source>
        <dbReference type="ARBA" id="ARBA00022827"/>
    </source>
</evidence>
<evidence type="ECO:0000256" key="2">
    <source>
        <dbReference type="ARBA" id="ARBA00010790"/>
    </source>
</evidence>
<dbReference type="Gene3D" id="3.50.50.60">
    <property type="entry name" value="FAD/NAD(P)-binding domain"/>
    <property type="match status" value="1"/>
</dbReference>
<sequence>MMAQQPDIIVIGGGSAGAACASRLADAGQKVLLVEAGKSDKDLRSRIPALMANIVQTPDFDWCFQAEPDPSVGGRPDVWPAGKRLGGGSAINGMMFIRGHKWDYDHWAKLGATGWDYESCLPYFRRMEDNERGADHWRGTGGPIAVSEIRSKYQITEEWVKAVEEAGFPRSQDLNGEKAEGVDFIQLSQRSGLRWSAARGYLEKASPNLEILLETQVERIEVENGRVTGVSVRQNGEARTITSRYGVVLSAGALNTPRLLMLSGIGPAEELKKHGISTVLDLPGVGENLQEHPATHLVNSVNSRTLNDDAKGLAGIKQVMKMALKRSGALTTGIGHAQAFIRSREGLEAPNIQLAFSAFAFDITDKGNLALRSESSVSTLVGLMRPSSRGRVTLRSGNPETAPKISHMLLGNEDDVMQLVEGLQIARKIMGQPAISGDVTAEVRPNEELESREALSHYVRAATIPMYHPVGTAKMGAKSDPMAVVDADLKLHGIEGLWVADASVMPTLPAGNTNATAIMIGDKGSDHVLKAITEKASAMAA</sequence>
<dbReference type="Proteomes" id="UP000460561">
    <property type="component" value="Unassembled WGS sequence"/>
</dbReference>
<evidence type="ECO:0000313" key="10">
    <source>
        <dbReference type="Proteomes" id="UP000460561"/>
    </source>
</evidence>
<evidence type="ECO:0000256" key="1">
    <source>
        <dbReference type="ARBA" id="ARBA00001974"/>
    </source>
</evidence>
<comment type="caution">
    <text evidence="9">The sequence shown here is derived from an EMBL/GenBank/DDBJ whole genome shotgun (WGS) entry which is preliminary data.</text>
</comment>
<dbReference type="RefSeq" id="WP_160739973.1">
    <property type="nucleotide sequence ID" value="NZ_WTYQ01000004.1"/>
</dbReference>
<feature type="domain" description="Glucose-methanol-choline oxidoreductase N-terminal" evidence="7">
    <location>
        <begin position="82"/>
        <end position="105"/>
    </location>
</feature>
<dbReference type="PANTHER" id="PTHR11552:SF147">
    <property type="entry name" value="CHOLINE DEHYDROGENASE, MITOCHONDRIAL"/>
    <property type="match status" value="1"/>
</dbReference>
<keyword evidence="4 5" id="KW-0274">FAD</keyword>
<dbReference type="PROSITE" id="PS00623">
    <property type="entry name" value="GMC_OXRED_1"/>
    <property type="match status" value="1"/>
</dbReference>
<evidence type="ECO:0000256" key="5">
    <source>
        <dbReference type="PIRSR" id="PIRSR000137-2"/>
    </source>
</evidence>
<dbReference type="OrthoDB" id="9785276at2"/>
<comment type="similarity">
    <text evidence="2 6">Belongs to the GMC oxidoreductase family.</text>
</comment>
<keyword evidence="10" id="KW-1185">Reference proteome</keyword>
<name>A0A845A954_9SPHN</name>
<gene>
    <name evidence="9" type="ORF">GRI39_12115</name>
</gene>
<dbReference type="AlphaFoldDB" id="A0A845A954"/>
<accession>A0A845A954</accession>
<dbReference type="InterPro" id="IPR007867">
    <property type="entry name" value="GMC_OxRtase_C"/>
</dbReference>
<dbReference type="InterPro" id="IPR036188">
    <property type="entry name" value="FAD/NAD-bd_sf"/>
</dbReference>
<reference evidence="9 10" key="1">
    <citation type="submission" date="2019-12" db="EMBL/GenBank/DDBJ databases">
        <title>Genomic-based taxomic classification of the family Erythrobacteraceae.</title>
        <authorList>
            <person name="Xu L."/>
        </authorList>
    </citation>
    <scope>NUCLEOTIDE SEQUENCE [LARGE SCALE GENOMIC DNA]</scope>
    <source>
        <strain evidence="9 10">DSM 18604</strain>
    </source>
</reference>
<protein>
    <submittedName>
        <fullName evidence="9">FAD-dependent oxidoreductase</fullName>
    </submittedName>
</protein>
<dbReference type="Pfam" id="PF05199">
    <property type="entry name" value="GMC_oxred_C"/>
    <property type="match status" value="1"/>
</dbReference>